<accession>A0A8X6QM17</accession>
<keyword evidence="2" id="KW-1185">Reference proteome</keyword>
<sequence>MYTKHSYNSGSKATLISESLVNKLRIKRSNARISVKGLGSSEAAVTRGLVNVNTASIYGSDKIYLQIDAVILSKLTSDLPSELVCANDLSYLCSTNLDIEIINNGGFVTSKSSISSVCPFLDEKDILQVVGHLQNSQLNFNAKHPIIIHGPVTVTFNKGRGSKTTKGHIVLYVCLTTKAFHIEAVSDLTADELIAAFRREIETLLTIDMIAEDMEASAEIEERSFKN</sequence>
<dbReference type="EMBL" id="BMAW01129194">
    <property type="protein sequence ID" value="GFU29346.1"/>
    <property type="molecule type" value="Genomic_DNA"/>
</dbReference>
<protein>
    <submittedName>
        <fullName evidence="1">Uncharacterized protein</fullName>
    </submittedName>
</protein>
<comment type="caution">
    <text evidence="1">The sequence shown here is derived from an EMBL/GenBank/DDBJ whole genome shotgun (WGS) entry which is preliminary data.</text>
</comment>
<evidence type="ECO:0000313" key="1">
    <source>
        <dbReference type="EMBL" id="GFU29346.1"/>
    </source>
</evidence>
<gene>
    <name evidence="1" type="ORF">NPIL_353201</name>
</gene>
<dbReference type="PANTHER" id="PTHR47331">
    <property type="entry name" value="PHD-TYPE DOMAIN-CONTAINING PROTEIN"/>
    <property type="match status" value="1"/>
</dbReference>
<reference evidence="1" key="1">
    <citation type="submission" date="2020-08" db="EMBL/GenBank/DDBJ databases">
        <title>Multicomponent nature underlies the extraordinary mechanical properties of spider dragline silk.</title>
        <authorList>
            <person name="Kono N."/>
            <person name="Nakamura H."/>
            <person name="Mori M."/>
            <person name="Yoshida Y."/>
            <person name="Ohtoshi R."/>
            <person name="Malay A.D."/>
            <person name="Moran D.A.P."/>
            <person name="Tomita M."/>
            <person name="Numata K."/>
            <person name="Arakawa K."/>
        </authorList>
    </citation>
    <scope>NUCLEOTIDE SEQUENCE</scope>
</reference>
<organism evidence="1 2">
    <name type="scientific">Nephila pilipes</name>
    <name type="common">Giant wood spider</name>
    <name type="synonym">Nephila maculata</name>
    <dbReference type="NCBI Taxonomy" id="299642"/>
    <lineage>
        <taxon>Eukaryota</taxon>
        <taxon>Metazoa</taxon>
        <taxon>Ecdysozoa</taxon>
        <taxon>Arthropoda</taxon>
        <taxon>Chelicerata</taxon>
        <taxon>Arachnida</taxon>
        <taxon>Araneae</taxon>
        <taxon>Araneomorphae</taxon>
        <taxon>Entelegynae</taxon>
        <taxon>Araneoidea</taxon>
        <taxon>Nephilidae</taxon>
        <taxon>Nephila</taxon>
    </lineage>
</organism>
<dbReference type="AlphaFoldDB" id="A0A8X6QM17"/>
<dbReference type="OrthoDB" id="6431140at2759"/>
<dbReference type="Proteomes" id="UP000887013">
    <property type="component" value="Unassembled WGS sequence"/>
</dbReference>
<name>A0A8X6QM17_NEPPI</name>
<evidence type="ECO:0000313" key="2">
    <source>
        <dbReference type="Proteomes" id="UP000887013"/>
    </source>
</evidence>
<proteinExistence type="predicted"/>